<dbReference type="GeneID" id="107108656"/>
<dbReference type="InterPro" id="IPR041386">
    <property type="entry name" value="XAF1_C"/>
</dbReference>
<keyword evidence="2 4" id="KW-0863">Zinc-finger</keyword>
<dbReference type="Gene3D" id="3.30.40.10">
    <property type="entry name" value="Zinc/RING finger domain, C3HC4 (zinc finger)"/>
    <property type="match status" value="2"/>
</dbReference>
<keyword evidence="7" id="KW-1185">Reference proteome</keyword>
<evidence type="ECO:0000256" key="4">
    <source>
        <dbReference type="PROSITE-ProRule" id="PRU00207"/>
    </source>
</evidence>
<protein>
    <submittedName>
        <fullName evidence="8">XIAP-associated factor 1 isoform X2</fullName>
    </submittedName>
</protein>
<evidence type="ECO:0000256" key="1">
    <source>
        <dbReference type="ARBA" id="ARBA00022723"/>
    </source>
</evidence>
<dbReference type="SUPFAM" id="SSF49599">
    <property type="entry name" value="TRAF domain-like"/>
    <property type="match status" value="1"/>
</dbReference>
<feature type="compositionally biased region" description="Pro residues" evidence="5">
    <location>
        <begin position="176"/>
        <end position="187"/>
    </location>
</feature>
<dbReference type="Pfam" id="PF21366">
    <property type="entry name" value="TRAFD1-XIAF1_ZnF"/>
    <property type="match status" value="1"/>
</dbReference>
<evidence type="ECO:0000313" key="7">
    <source>
        <dbReference type="Proteomes" id="UP000694871"/>
    </source>
</evidence>
<name>A0ABM1JT34_GEKJA</name>
<evidence type="ECO:0000313" key="8">
    <source>
        <dbReference type="RefSeq" id="XP_015264621.1"/>
    </source>
</evidence>
<keyword evidence="1 4" id="KW-0479">Metal-binding</keyword>
<sequence>MKVKEEPRREMEEETRLCKNCKRDVAAANFSLHEAHCMRFLAICPKCDELVASKDMKEHFAKAHKESEECPERMVQCQFCELDLPHHKLQTHLDACGSRTTSCWHCSKYVMYKALKEHKAVCQARDRGHNSSENLCQHCQSCFPDEEYLQHLNECNPLPQLLGALTTRSPTEPGGSPSPPQRPPTPPDLSEAMEQGARPKKKELSSVGRPSLKPAKSRKPAFVTTLASAAPQALEDSLYDTLVTCSQCNILLPSPTLQKHERKCRRETSLQVLRRSPRLMRKEEESM</sequence>
<feature type="zinc finger region" description="TRAF-type" evidence="4">
    <location>
        <begin position="33"/>
        <end position="90"/>
    </location>
</feature>
<keyword evidence="3 4" id="KW-0862">Zinc</keyword>
<dbReference type="Gene3D" id="6.10.250.1730">
    <property type="match status" value="1"/>
</dbReference>
<dbReference type="InterPro" id="IPR001293">
    <property type="entry name" value="Znf_TRAF"/>
</dbReference>
<reference evidence="8" key="1">
    <citation type="submission" date="2025-08" db="UniProtKB">
        <authorList>
            <consortium name="RefSeq"/>
        </authorList>
    </citation>
    <scope>IDENTIFICATION</scope>
</reference>
<organism evidence="7 8">
    <name type="scientific">Gekko japonicus</name>
    <name type="common">Schlegel's Japanese gecko</name>
    <dbReference type="NCBI Taxonomy" id="146911"/>
    <lineage>
        <taxon>Eukaryota</taxon>
        <taxon>Metazoa</taxon>
        <taxon>Chordata</taxon>
        <taxon>Craniata</taxon>
        <taxon>Vertebrata</taxon>
        <taxon>Euteleostomi</taxon>
        <taxon>Lepidosauria</taxon>
        <taxon>Squamata</taxon>
        <taxon>Bifurcata</taxon>
        <taxon>Gekkota</taxon>
        <taxon>Gekkonidae</taxon>
        <taxon>Gekkoninae</taxon>
        <taxon>Gekko</taxon>
    </lineage>
</organism>
<gene>
    <name evidence="8" type="primary">XAF1</name>
</gene>
<accession>A0ABM1JT34</accession>
<dbReference type="Proteomes" id="UP000694871">
    <property type="component" value="Unplaced"/>
</dbReference>
<evidence type="ECO:0000259" key="6">
    <source>
        <dbReference type="PROSITE" id="PS50145"/>
    </source>
</evidence>
<evidence type="ECO:0000256" key="5">
    <source>
        <dbReference type="SAM" id="MobiDB-lite"/>
    </source>
</evidence>
<dbReference type="Pfam" id="PF18608">
    <property type="entry name" value="XAF1_C"/>
    <property type="match status" value="1"/>
</dbReference>
<dbReference type="InterPro" id="IPR013083">
    <property type="entry name" value="Znf_RING/FYVE/PHD"/>
</dbReference>
<evidence type="ECO:0000256" key="3">
    <source>
        <dbReference type="ARBA" id="ARBA00022833"/>
    </source>
</evidence>
<dbReference type="InterPro" id="IPR051986">
    <property type="entry name" value="Innate_Immune_Apopt_Reg"/>
</dbReference>
<feature type="domain" description="TRAF-type" evidence="6">
    <location>
        <begin position="33"/>
        <end position="90"/>
    </location>
</feature>
<dbReference type="InterPro" id="IPR049439">
    <property type="entry name" value="TRAFD1-XIAF1_Znf"/>
</dbReference>
<proteinExistence type="predicted"/>
<dbReference type="PROSITE" id="PS50145">
    <property type="entry name" value="ZF_TRAF"/>
    <property type="match status" value="1"/>
</dbReference>
<dbReference type="PANTHER" id="PTHR16295">
    <property type="entry name" value="TRAF-TYPE ZINC FINGER PROTEIN-RELATED"/>
    <property type="match status" value="1"/>
</dbReference>
<dbReference type="InterPro" id="IPR031220">
    <property type="entry name" value="XAF1_C_sf"/>
</dbReference>
<dbReference type="RefSeq" id="XP_015264621.1">
    <property type="nucleotide sequence ID" value="XM_015409135.1"/>
</dbReference>
<evidence type="ECO:0000256" key="2">
    <source>
        <dbReference type="ARBA" id="ARBA00022771"/>
    </source>
</evidence>
<feature type="region of interest" description="Disordered" evidence="5">
    <location>
        <begin position="164"/>
        <end position="221"/>
    </location>
</feature>
<dbReference type="PANTHER" id="PTHR16295:SF17">
    <property type="entry name" value="XIAP-ASSOCIATED FACTOR 1"/>
    <property type="match status" value="1"/>
</dbReference>
<feature type="compositionally biased region" description="Low complexity" evidence="5">
    <location>
        <begin position="166"/>
        <end position="175"/>
    </location>
</feature>